<protein>
    <recommendedName>
        <fullName evidence="3">DUF4794 domain-containing protein</fullName>
    </recommendedName>
</protein>
<evidence type="ECO:0008006" key="3">
    <source>
        <dbReference type="Google" id="ProtNLM"/>
    </source>
</evidence>
<name>A0A2A4J215_HELVI</name>
<proteinExistence type="predicted"/>
<evidence type="ECO:0000256" key="1">
    <source>
        <dbReference type="SAM" id="SignalP"/>
    </source>
</evidence>
<comment type="caution">
    <text evidence="2">The sequence shown here is derived from an EMBL/GenBank/DDBJ whole genome shotgun (WGS) entry which is preliminary data.</text>
</comment>
<feature type="chain" id="PRO_5012269099" description="DUF4794 domain-containing protein" evidence="1">
    <location>
        <begin position="16"/>
        <end position="252"/>
    </location>
</feature>
<evidence type="ECO:0000313" key="2">
    <source>
        <dbReference type="EMBL" id="PCG66041.1"/>
    </source>
</evidence>
<gene>
    <name evidence="2" type="ORF">B5V51_8305</name>
</gene>
<dbReference type="EMBL" id="NWSH01003621">
    <property type="protein sequence ID" value="PCG66041.1"/>
    <property type="molecule type" value="Genomic_DNA"/>
</dbReference>
<reference evidence="2" key="1">
    <citation type="submission" date="2017-09" db="EMBL/GenBank/DDBJ databases">
        <title>Contemporary evolution of a Lepidopteran species, Heliothis virescens, in response to modern agricultural practices.</title>
        <authorList>
            <person name="Fritz M.L."/>
            <person name="Deyonke A.M."/>
            <person name="Papanicolaou A."/>
            <person name="Micinski S."/>
            <person name="Westbrook J."/>
            <person name="Gould F."/>
        </authorList>
    </citation>
    <scope>NUCLEOTIDE SEQUENCE [LARGE SCALE GENOMIC DNA]</scope>
    <source>
        <strain evidence="2">HvINT-</strain>
        <tissue evidence="2">Whole body</tissue>
    </source>
</reference>
<dbReference type="AlphaFoldDB" id="A0A2A4J215"/>
<sequence>MKVLLLALFVAAVTAVPIPEDSGSDAVELIVNGLPEGAALEVSDIVDIKLKEHADGEVVAATNLLHPYTAVGIAEAAAAAAAAAPSEVNVVDSSEPLVASPEPVVLPSPALPEVVPESVVLPSPLLPEVVVPESVVLPSPALPEVVVPEPVVLPSPAVPEVVVPEPIVLPSPAVPEVVIPESVVPPTPEVVVDQEQLPVAIPQVSGDLFNDGLVQVQYNGPEPSMLSTLQSWFSMVINYFNDSSEAAPSVSF</sequence>
<feature type="signal peptide" evidence="1">
    <location>
        <begin position="1"/>
        <end position="15"/>
    </location>
</feature>
<accession>A0A2A4J215</accession>
<organism evidence="2">
    <name type="scientific">Heliothis virescens</name>
    <name type="common">Tobacco budworm moth</name>
    <dbReference type="NCBI Taxonomy" id="7102"/>
    <lineage>
        <taxon>Eukaryota</taxon>
        <taxon>Metazoa</taxon>
        <taxon>Ecdysozoa</taxon>
        <taxon>Arthropoda</taxon>
        <taxon>Hexapoda</taxon>
        <taxon>Insecta</taxon>
        <taxon>Pterygota</taxon>
        <taxon>Neoptera</taxon>
        <taxon>Endopterygota</taxon>
        <taxon>Lepidoptera</taxon>
        <taxon>Glossata</taxon>
        <taxon>Ditrysia</taxon>
        <taxon>Noctuoidea</taxon>
        <taxon>Noctuidae</taxon>
        <taxon>Heliothinae</taxon>
        <taxon>Heliothis</taxon>
    </lineage>
</organism>
<keyword evidence="1" id="KW-0732">Signal</keyword>
<dbReference type="STRING" id="7102.A0A2A4J215"/>